<gene>
    <name evidence="1" type="ORF">EZS27_014943</name>
</gene>
<reference evidence="1" key="1">
    <citation type="submission" date="2019-03" db="EMBL/GenBank/DDBJ databases">
        <title>Single cell metagenomics reveals metabolic interactions within the superorganism composed of flagellate Streblomastix strix and complex community of Bacteroidetes bacteria on its surface.</title>
        <authorList>
            <person name="Treitli S.C."/>
            <person name="Kolisko M."/>
            <person name="Husnik F."/>
            <person name="Keeling P."/>
            <person name="Hampl V."/>
        </authorList>
    </citation>
    <scope>NUCLEOTIDE SEQUENCE</scope>
    <source>
        <strain evidence="1">STM</strain>
    </source>
</reference>
<name>A0A5J4RT42_9ZZZZ</name>
<protein>
    <submittedName>
        <fullName evidence="1">Uncharacterized protein</fullName>
    </submittedName>
</protein>
<evidence type="ECO:0000313" key="1">
    <source>
        <dbReference type="EMBL" id="KAA6336934.1"/>
    </source>
</evidence>
<sequence>MGIKIDAACKDYTRLRLASYDPDYWINPYKVEVYDKYFSDKE</sequence>
<organism evidence="1">
    <name type="scientific">termite gut metagenome</name>
    <dbReference type="NCBI Taxonomy" id="433724"/>
    <lineage>
        <taxon>unclassified sequences</taxon>
        <taxon>metagenomes</taxon>
        <taxon>organismal metagenomes</taxon>
    </lineage>
</organism>
<proteinExistence type="predicted"/>
<comment type="caution">
    <text evidence="1">The sequence shown here is derived from an EMBL/GenBank/DDBJ whole genome shotgun (WGS) entry which is preliminary data.</text>
</comment>
<dbReference type="AlphaFoldDB" id="A0A5J4RT42"/>
<dbReference type="EMBL" id="SNRY01000746">
    <property type="protein sequence ID" value="KAA6336934.1"/>
    <property type="molecule type" value="Genomic_DNA"/>
</dbReference>
<accession>A0A5J4RT42</accession>